<organism evidence="2 3">
    <name type="scientific">Rhizophagus clarus</name>
    <dbReference type="NCBI Taxonomy" id="94130"/>
    <lineage>
        <taxon>Eukaryota</taxon>
        <taxon>Fungi</taxon>
        <taxon>Fungi incertae sedis</taxon>
        <taxon>Mucoromycota</taxon>
        <taxon>Glomeromycotina</taxon>
        <taxon>Glomeromycetes</taxon>
        <taxon>Glomerales</taxon>
        <taxon>Glomeraceae</taxon>
        <taxon>Rhizophagus</taxon>
    </lineage>
</organism>
<evidence type="ECO:0000256" key="1">
    <source>
        <dbReference type="SAM" id="SignalP"/>
    </source>
</evidence>
<dbReference type="AlphaFoldDB" id="A0A8H3QV74"/>
<name>A0A8H3QV74_9GLOM</name>
<proteinExistence type="predicted"/>
<feature type="chain" id="PRO_5034156770" description="EF-hand domain-containing protein" evidence="1">
    <location>
        <begin position="18"/>
        <end position="84"/>
    </location>
</feature>
<dbReference type="OrthoDB" id="2442593at2759"/>
<dbReference type="Proteomes" id="UP000615446">
    <property type="component" value="Unassembled WGS sequence"/>
</dbReference>
<accession>A0A8H3QV74</accession>
<evidence type="ECO:0008006" key="4">
    <source>
        <dbReference type="Google" id="ProtNLM"/>
    </source>
</evidence>
<sequence length="84" mass="9914">MIENLYLFLLYSYIIYSLDVNNQEKDNNQVHLLLAIEEIFELKEDRTDRITVKDMVEQFQILADEGKVNVEDVSEITTVTSWIT</sequence>
<keyword evidence="1" id="KW-0732">Signal</keyword>
<evidence type="ECO:0000313" key="2">
    <source>
        <dbReference type="EMBL" id="GES93815.1"/>
    </source>
</evidence>
<feature type="signal peptide" evidence="1">
    <location>
        <begin position="1"/>
        <end position="17"/>
    </location>
</feature>
<protein>
    <recommendedName>
        <fullName evidence="4">EF-hand domain-containing protein</fullName>
    </recommendedName>
</protein>
<reference evidence="2" key="1">
    <citation type="submission" date="2019-10" db="EMBL/GenBank/DDBJ databases">
        <title>Conservation and host-specific expression of non-tandemly repeated heterogenous ribosome RNA gene in arbuscular mycorrhizal fungi.</title>
        <authorList>
            <person name="Maeda T."/>
            <person name="Kobayashi Y."/>
            <person name="Nakagawa T."/>
            <person name="Ezawa T."/>
            <person name="Yamaguchi K."/>
            <person name="Bino T."/>
            <person name="Nishimoto Y."/>
            <person name="Shigenobu S."/>
            <person name="Kawaguchi M."/>
        </authorList>
    </citation>
    <scope>NUCLEOTIDE SEQUENCE</scope>
    <source>
        <strain evidence="2">HR1</strain>
    </source>
</reference>
<dbReference type="EMBL" id="BLAL01000229">
    <property type="protein sequence ID" value="GES93815.1"/>
    <property type="molecule type" value="Genomic_DNA"/>
</dbReference>
<gene>
    <name evidence="2" type="ORF">RCL2_002056700</name>
</gene>
<comment type="caution">
    <text evidence="2">The sequence shown here is derived from an EMBL/GenBank/DDBJ whole genome shotgun (WGS) entry which is preliminary data.</text>
</comment>
<evidence type="ECO:0000313" key="3">
    <source>
        <dbReference type="Proteomes" id="UP000615446"/>
    </source>
</evidence>